<accession>A0ABQ4N0S9</accession>
<keyword evidence="2" id="KW-1185">Reference proteome</keyword>
<comment type="caution">
    <text evidence="1">The sequence shown here is derived from an EMBL/GenBank/DDBJ whole genome shotgun (WGS) entry which is preliminary data.</text>
</comment>
<sequence>MNEYRIPEMARKYVEHDMIRTYTELPAFPDSRIRLLFAFLNQNTSVSMFSELYSLVVSLVQLGLDTHDTIDTEAGVRPEKSMRARQLKVLAGDYFSSRFYQLLSQAGQVDMIRRLSGAICQINRLKMNLYVRMKQVRVTAEEYLACSAELKAELFRVFAGLIEERYSKYWLELLAGLSRCEVVLDEWLRSDQPAGFKGSWAYWHVMQEGTEEEKRLLAAQPVEPGFAASLIRKYDIRNQLAALLRHSVEQLREIAAKLESDRLVRELCLICESFLRRLSASVPAFNEMR</sequence>
<protein>
    <recommendedName>
        <fullName evidence="3">Heptaprenyl diphosphate synthase</fullName>
    </recommendedName>
</protein>
<dbReference type="EMBL" id="BOVJ01000008">
    <property type="protein sequence ID" value="GIQ61747.1"/>
    <property type="molecule type" value="Genomic_DNA"/>
</dbReference>
<evidence type="ECO:0008006" key="3">
    <source>
        <dbReference type="Google" id="ProtNLM"/>
    </source>
</evidence>
<dbReference type="Pfam" id="PF07307">
    <property type="entry name" value="HEPPP_synt_1"/>
    <property type="match status" value="1"/>
</dbReference>
<proteinExistence type="predicted"/>
<dbReference type="RefSeq" id="WP_062492754.1">
    <property type="nucleotide sequence ID" value="NZ_BOVJ01000008.1"/>
</dbReference>
<dbReference type="Gene3D" id="1.20.120.1450">
    <property type="match status" value="1"/>
</dbReference>
<organism evidence="1 2">
    <name type="scientific">Paenibacillus cisolokensis</name>
    <dbReference type="NCBI Taxonomy" id="1658519"/>
    <lineage>
        <taxon>Bacteria</taxon>
        <taxon>Bacillati</taxon>
        <taxon>Bacillota</taxon>
        <taxon>Bacilli</taxon>
        <taxon>Bacillales</taxon>
        <taxon>Paenibacillaceae</taxon>
        <taxon>Paenibacillus</taxon>
    </lineage>
</organism>
<reference evidence="1 2" key="1">
    <citation type="submission" date="2021-04" db="EMBL/GenBank/DDBJ databases">
        <title>Draft genome sequence of Paenibacillus cisolokensis, LC2-13A.</title>
        <authorList>
            <person name="Uke A."/>
            <person name="Chhe C."/>
            <person name="Baramee S."/>
            <person name="Kosugi A."/>
        </authorList>
    </citation>
    <scope>NUCLEOTIDE SEQUENCE [LARGE SCALE GENOMIC DNA]</scope>
    <source>
        <strain evidence="1 2">LC2-13A</strain>
    </source>
</reference>
<gene>
    <name evidence="1" type="ORF">PACILC2_03150</name>
</gene>
<dbReference type="InterPro" id="IPR009920">
    <property type="entry name" value="HEPPP_synth_su1"/>
</dbReference>
<evidence type="ECO:0000313" key="1">
    <source>
        <dbReference type="EMBL" id="GIQ61747.1"/>
    </source>
</evidence>
<evidence type="ECO:0000313" key="2">
    <source>
        <dbReference type="Proteomes" id="UP000680304"/>
    </source>
</evidence>
<name>A0ABQ4N0S9_9BACL</name>
<dbReference type="Proteomes" id="UP000680304">
    <property type="component" value="Unassembled WGS sequence"/>
</dbReference>